<dbReference type="GO" id="GO:0005829">
    <property type="term" value="C:cytosol"/>
    <property type="evidence" value="ECO:0007669"/>
    <property type="project" value="TreeGrafter"/>
</dbReference>
<reference evidence="13" key="1">
    <citation type="journal article" date="2017" name="bioRxiv">
        <title>Comparative analysis of the genomes of Stylophora pistillata and Acropora digitifera provides evidence for extensive differences between species of corals.</title>
        <authorList>
            <person name="Voolstra C.R."/>
            <person name="Li Y."/>
            <person name="Liew Y.J."/>
            <person name="Baumgarten S."/>
            <person name="Zoccola D."/>
            <person name="Flot J.-F."/>
            <person name="Tambutte S."/>
            <person name="Allemand D."/>
            <person name="Aranda M."/>
        </authorList>
    </citation>
    <scope>NUCLEOTIDE SEQUENCE [LARGE SCALE GENOMIC DNA]</scope>
</reference>
<dbReference type="Pfam" id="PF00004">
    <property type="entry name" value="AAA"/>
    <property type="match status" value="2"/>
</dbReference>
<evidence type="ECO:0000256" key="5">
    <source>
        <dbReference type="ARBA" id="ARBA00022801"/>
    </source>
</evidence>
<dbReference type="PROSITE" id="PS00674">
    <property type="entry name" value="AAA"/>
    <property type="match status" value="1"/>
</dbReference>
<keyword evidence="4" id="KW-0547">Nucleotide-binding</keyword>
<keyword evidence="13" id="KW-1185">Reference proteome</keyword>
<evidence type="ECO:0000256" key="2">
    <source>
        <dbReference type="ARBA" id="ARBA00006914"/>
    </source>
</evidence>
<dbReference type="InterPro" id="IPR003960">
    <property type="entry name" value="ATPase_AAA_CS"/>
</dbReference>
<keyword evidence="6" id="KW-0067">ATP-binding</keyword>
<dbReference type="InterPro" id="IPR050168">
    <property type="entry name" value="AAA_ATPase_domain"/>
</dbReference>
<dbReference type="GO" id="GO:0016558">
    <property type="term" value="P:protein import into peroxisome matrix"/>
    <property type="evidence" value="ECO:0007669"/>
    <property type="project" value="TreeGrafter"/>
</dbReference>
<comment type="subcellular location">
    <subcellularLocation>
        <location evidence="1">Membrane</location>
    </subcellularLocation>
</comment>
<evidence type="ECO:0000256" key="6">
    <source>
        <dbReference type="ARBA" id="ARBA00022840"/>
    </source>
</evidence>
<protein>
    <recommendedName>
        <fullName evidence="8">Peroxisomal ATPase PEX6</fullName>
    </recommendedName>
    <alternativeName>
        <fullName evidence="9">Peroxin-6</fullName>
    </alternativeName>
</protein>
<organism evidence="12 13">
    <name type="scientific">Stylophora pistillata</name>
    <name type="common">Smooth cauliflower coral</name>
    <dbReference type="NCBI Taxonomy" id="50429"/>
    <lineage>
        <taxon>Eukaryota</taxon>
        <taxon>Metazoa</taxon>
        <taxon>Cnidaria</taxon>
        <taxon>Anthozoa</taxon>
        <taxon>Hexacorallia</taxon>
        <taxon>Scleractinia</taxon>
        <taxon>Astrocoeniina</taxon>
        <taxon>Pocilloporidae</taxon>
        <taxon>Stylophora</taxon>
    </lineage>
</organism>
<keyword evidence="7" id="KW-0472">Membrane</keyword>
<evidence type="ECO:0000256" key="1">
    <source>
        <dbReference type="ARBA" id="ARBA00004370"/>
    </source>
</evidence>
<evidence type="ECO:0000256" key="4">
    <source>
        <dbReference type="ARBA" id="ARBA00022741"/>
    </source>
</evidence>
<evidence type="ECO:0000256" key="10">
    <source>
        <dbReference type="ARBA" id="ARBA00048778"/>
    </source>
</evidence>
<dbReference type="EMBL" id="LSMT01000087">
    <property type="protein sequence ID" value="PFX28237.1"/>
    <property type="molecule type" value="Genomic_DNA"/>
</dbReference>
<dbReference type="GO" id="GO:0005778">
    <property type="term" value="C:peroxisomal membrane"/>
    <property type="evidence" value="ECO:0007669"/>
    <property type="project" value="TreeGrafter"/>
</dbReference>
<dbReference type="PANTHER" id="PTHR23077">
    <property type="entry name" value="AAA-FAMILY ATPASE"/>
    <property type="match status" value="1"/>
</dbReference>
<name>A0A2B4SI85_STYPI</name>
<dbReference type="SMART" id="SM00382">
    <property type="entry name" value="AAA"/>
    <property type="match status" value="2"/>
</dbReference>
<dbReference type="STRING" id="50429.A0A2B4SI85"/>
<feature type="domain" description="AAA+ ATPase" evidence="11">
    <location>
        <begin position="871"/>
        <end position="1009"/>
    </location>
</feature>
<accession>A0A2B4SI85</accession>
<comment type="caution">
    <text evidence="12">The sequence shown here is derived from an EMBL/GenBank/DDBJ whole genome shotgun (WGS) entry which is preliminary data.</text>
</comment>
<comment type="catalytic activity">
    <reaction evidence="10">
        <text>ATP + H2O = ADP + phosphate + H(+)</text>
        <dbReference type="Rhea" id="RHEA:13065"/>
        <dbReference type="ChEBI" id="CHEBI:15377"/>
        <dbReference type="ChEBI" id="CHEBI:15378"/>
        <dbReference type="ChEBI" id="CHEBI:30616"/>
        <dbReference type="ChEBI" id="CHEBI:43474"/>
        <dbReference type="ChEBI" id="CHEBI:456216"/>
    </reaction>
    <physiologicalReaction direction="left-to-right" evidence="10">
        <dbReference type="Rhea" id="RHEA:13066"/>
    </physiologicalReaction>
</comment>
<evidence type="ECO:0000256" key="9">
    <source>
        <dbReference type="ARBA" id="ARBA00034920"/>
    </source>
</evidence>
<dbReference type="InterPro" id="IPR047533">
    <property type="entry name" value="RecA-like_PEX6_r2"/>
</dbReference>
<dbReference type="AlphaFoldDB" id="A0A2B4SI85"/>
<dbReference type="InterPro" id="IPR003593">
    <property type="entry name" value="AAA+_ATPase"/>
</dbReference>
<comment type="similarity">
    <text evidence="2">Belongs to the AAA ATPase family.</text>
</comment>
<dbReference type="InterPro" id="IPR003959">
    <property type="entry name" value="ATPase_AAA_core"/>
</dbReference>
<dbReference type="CDD" id="cd19527">
    <property type="entry name" value="RecA-like_PEX6_r2"/>
    <property type="match status" value="1"/>
</dbReference>
<sequence length="1125" mass="125353">MADDTYRRAVICQISNEDFISFCDSDLPFVEVIVSVANGDSTFIEEVGKRFALEIRTGLQNFTTEKGLVLNACACTEVDLKIPLSDENLKVFVLKDVLETHQLHVNEIVWCTEVNPFPLERMVIGILFRERYSWVKSALVAFLRKCLSKGPVTVRENGKLRLSRDQLKRLSGTEEEQWSELSVLQCEPVLQGCLTSETCLVISKLTDQHEIYDSVTSGDDPLPSLVPSNTNEMFLVSDFAHDFSGSQLCKEQLAPSGCSTRTVNQLKASVLNFCEGNYATSTFDASSRLHVSLSTLIDLQMFNGSWVKICTNQNQNTVCDQQQEQGFSEVASNASHDNHSSDKCHIVQIVVTTSSNDANEFFNDDEIFTAHSISKIEDGIAYISTLLYFNLFHDSPINENQMPSIYVYPIPEATQREEHKITSTASMSRKPAFGNEAHISLIHSPHYKATNSFDHALAKHFKTPRMLTVGDIFYVFHIWEEDGDLSMESGSADDQGRRNLVVFFQVTRLVFATQEVKSCLVHMEHTSLYQRGTVHSYVPPVWRRGQFNDLRSSYWEQLSPAGLNSYSAELVNVIRPYFDVRDIHPLPPCGVLLTGPPGAGKRTVARATSKRLNMHTFEVNCFDLIGESVAAIEARLKNVFQRAVFCSPCVLLLCNIHALGKDKEGNDEEPRIATMMFNCLSSLKDDSVWPVVVIATSSSPNDITADMYSCFLHELRFEAPSEKERCDMLRGLAQMLSVGNDMSFEQLAKRTAGLVLADMVTLFSNAANTAAKRLREERLGKMSRSTETTSQTCFPWEFEQELSKMGTKICQQDFENSLEMLQSSLSDAIGAPKIPSVKWEDVGGLAEVKAEILDTVQLPLQHPELFAAGLRRSGVLLYGPPGTGKTLLAKAVATECSLNFLSVKGPELINMYVGQSEQNVREVFSRAQSARPCVIFFDELDSLAPNRGRSGDSGGVMDRVVSQLLAELDGLHKACDVFVIGATNRPDLLDPALLRPGRFDKLLYLGVSEDRGSQLNILKALTRKFNIHPDLQLENIAELCPSNLTGADFYALCSDAILQSVRRKIEELELDAADPCVDDTDIQVTEADFRKALDSLAPSVSQQELKRYKDIQKQFAVANNVTKSR</sequence>
<dbReference type="Gene3D" id="1.10.8.60">
    <property type="match status" value="2"/>
</dbReference>
<dbReference type="FunFam" id="1.10.8.60:FF:000039">
    <property type="entry name" value="peroxisome biogenesis factor 6"/>
    <property type="match status" value="1"/>
</dbReference>
<dbReference type="GO" id="GO:0005524">
    <property type="term" value="F:ATP binding"/>
    <property type="evidence" value="ECO:0007669"/>
    <property type="project" value="UniProtKB-KW"/>
</dbReference>
<keyword evidence="3" id="KW-0962">Peroxisome biogenesis</keyword>
<dbReference type="PANTHER" id="PTHR23077:SF9">
    <property type="entry name" value="PEROXISOMAL ATPASE PEX6"/>
    <property type="match status" value="1"/>
</dbReference>
<dbReference type="Proteomes" id="UP000225706">
    <property type="component" value="Unassembled WGS sequence"/>
</dbReference>
<dbReference type="GO" id="GO:0016887">
    <property type="term" value="F:ATP hydrolysis activity"/>
    <property type="evidence" value="ECO:0007669"/>
    <property type="project" value="InterPro"/>
</dbReference>
<keyword evidence="5" id="KW-0378">Hydrolase</keyword>
<evidence type="ECO:0000256" key="8">
    <source>
        <dbReference type="ARBA" id="ARBA00034811"/>
    </source>
</evidence>
<evidence type="ECO:0000259" key="11">
    <source>
        <dbReference type="SMART" id="SM00382"/>
    </source>
</evidence>
<gene>
    <name evidence="12" type="primary">PEX6</name>
    <name evidence="12" type="ORF">AWC38_SpisGene7054</name>
</gene>
<proteinExistence type="inferred from homology"/>
<dbReference type="Gene3D" id="3.40.50.300">
    <property type="entry name" value="P-loop containing nucleotide triphosphate hydrolases"/>
    <property type="match status" value="2"/>
</dbReference>
<evidence type="ECO:0000256" key="7">
    <source>
        <dbReference type="ARBA" id="ARBA00023136"/>
    </source>
</evidence>
<feature type="domain" description="AAA+ ATPase" evidence="11">
    <location>
        <begin position="587"/>
        <end position="721"/>
    </location>
</feature>
<dbReference type="FunFam" id="3.40.50.300:FF:000109">
    <property type="entry name" value="Peroxisomal biogenesis factor 6"/>
    <property type="match status" value="1"/>
</dbReference>
<dbReference type="InterPro" id="IPR027417">
    <property type="entry name" value="P-loop_NTPase"/>
</dbReference>
<evidence type="ECO:0000313" key="12">
    <source>
        <dbReference type="EMBL" id="PFX28237.1"/>
    </source>
</evidence>
<evidence type="ECO:0000313" key="13">
    <source>
        <dbReference type="Proteomes" id="UP000225706"/>
    </source>
</evidence>
<dbReference type="SUPFAM" id="SSF52540">
    <property type="entry name" value="P-loop containing nucleoside triphosphate hydrolases"/>
    <property type="match status" value="2"/>
</dbReference>
<dbReference type="OrthoDB" id="2187at2759"/>
<dbReference type="CDD" id="cd19481">
    <property type="entry name" value="RecA-like_protease"/>
    <property type="match status" value="1"/>
</dbReference>
<evidence type="ECO:0000256" key="3">
    <source>
        <dbReference type="ARBA" id="ARBA00022593"/>
    </source>
</evidence>